<name>A0A7M7GL42_NASVI</name>
<dbReference type="SMR" id="A0A7M7GL42"/>
<accession>A0A7M7GL42</accession>
<evidence type="ECO:0000256" key="1">
    <source>
        <dbReference type="SAM" id="MobiDB-lite"/>
    </source>
</evidence>
<dbReference type="EnsemblMetazoa" id="XM_003424978">
    <property type="protein sequence ID" value="XP_003425026"/>
    <property type="gene ID" value="LOC100679292"/>
</dbReference>
<dbReference type="GeneID" id="100679292"/>
<feature type="chain" id="PRO_5029527135" evidence="3">
    <location>
        <begin position="28"/>
        <end position="525"/>
    </location>
</feature>
<evidence type="ECO:0000256" key="3">
    <source>
        <dbReference type="SAM" id="SignalP"/>
    </source>
</evidence>
<evidence type="ECO:0000256" key="2">
    <source>
        <dbReference type="SAM" id="Phobius"/>
    </source>
</evidence>
<dbReference type="OrthoDB" id="6360013at2759"/>
<keyword evidence="3" id="KW-0732">Signal</keyword>
<dbReference type="Proteomes" id="UP000002358">
    <property type="component" value="Chromosome 1"/>
</dbReference>
<keyword evidence="2" id="KW-0472">Membrane</keyword>
<dbReference type="InParanoid" id="A0A7M7GL42"/>
<keyword evidence="2" id="KW-1133">Transmembrane helix</keyword>
<dbReference type="RefSeq" id="XP_003425026.1">
    <property type="nucleotide sequence ID" value="XM_003424978.5"/>
</dbReference>
<organism evidence="4 5">
    <name type="scientific">Nasonia vitripennis</name>
    <name type="common">Parasitic wasp</name>
    <dbReference type="NCBI Taxonomy" id="7425"/>
    <lineage>
        <taxon>Eukaryota</taxon>
        <taxon>Metazoa</taxon>
        <taxon>Ecdysozoa</taxon>
        <taxon>Arthropoda</taxon>
        <taxon>Hexapoda</taxon>
        <taxon>Insecta</taxon>
        <taxon>Pterygota</taxon>
        <taxon>Neoptera</taxon>
        <taxon>Endopterygota</taxon>
        <taxon>Hymenoptera</taxon>
        <taxon>Apocrita</taxon>
        <taxon>Proctotrupomorpha</taxon>
        <taxon>Chalcidoidea</taxon>
        <taxon>Pteromalidae</taxon>
        <taxon>Pteromalinae</taxon>
        <taxon>Nasonia</taxon>
    </lineage>
</organism>
<sequence length="525" mass="57026">MTRRTTWLMLGVAVLGLLCVGLPDALANAGNSAASASLNDGNGNGRCNFPPCTCDQYVRLTCDCKDSPEVLLLTSEGERGLGRQTSRILVQDCPSVSLANLSLADMQELEMVEFVNVANLTLVPHSLKLAQKTLSTRISLRNVSLELLPSNVFHGDIEAIAFENVRIGQVAAFAFANLVGTNSITLDHCRVGAMQALAFKKFDVRFLHIIGGSLGGELTSRVMNDIEVYDKFLLDGVRLGAVRSSAFIIRRTKTVAIQNCLIDSLESEAFDIGVRYTVLIKNNSLGSVAFGAFLSIRADAESRPAQPGLLSLTFENNSLTSFEEGSLIFDRTSFRAELSNVLVNQLCECAQLALWKSQILNYTSAHSRLTTARDSTNLVAAPFPLESSAEDPATFLCLLERDSRTSASFADFEMRHCALSSSMLLLILALSGLVTAAVVAVCLAVYCCRRRRRDSQKRWISVPTSAPDLVNSKTTKNGLINRDNGSSGGAPVDSRITMVVPDGRLYRETEFHVIVEKAEPLTTEL</sequence>
<reference evidence="4" key="1">
    <citation type="submission" date="2021-01" db="UniProtKB">
        <authorList>
            <consortium name="EnsemblMetazoa"/>
        </authorList>
    </citation>
    <scope>IDENTIFICATION</scope>
</reference>
<keyword evidence="2" id="KW-0812">Transmembrane</keyword>
<dbReference type="AlphaFoldDB" id="A0A7M7GL42"/>
<protein>
    <submittedName>
        <fullName evidence="4">Uncharacterized protein</fullName>
    </submittedName>
</protein>
<evidence type="ECO:0000313" key="4">
    <source>
        <dbReference type="EnsemblMetazoa" id="XP_003425026"/>
    </source>
</evidence>
<feature type="region of interest" description="Disordered" evidence="1">
    <location>
        <begin position="472"/>
        <end position="493"/>
    </location>
</feature>
<evidence type="ECO:0000313" key="5">
    <source>
        <dbReference type="Proteomes" id="UP000002358"/>
    </source>
</evidence>
<feature type="transmembrane region" description="Helical" evidence="2">
    <location>
        <begin position="423"/>
        <end position="448"/>
    </location>
</feature>
<proteinExistence type="predicted"/>
<feature type="signal peptide" evidence="3">
    <location>
        <begin position="1"/>
        <end position="27"/>
    </location>
</feature>
<keyword evidence="5" id="KW-1185">Reference proteome</keyword>
<dbReference type="KEGG" id="nvi:100679292"/>